<dbReference type="HOGENOM" id="CLU_066192_0_0_10"/>
<organism evidence="9 10">
    <name type="scientific">Odoribacter laneus YIT 12061</name>
    <dbReference type="NCBI Taxonomy" id="742817"/>
    <lineage>
        <taxon>Bacteria</taxon>
        <taxon>Pseudomonadati</taxon>
        <taxon>Bacteroidota</taxon>
        <taxon>Bacteroidia</taxon>
        <taxon>Bacteroidales</taxon>
        <taxon>Odoribacteraceae</taxon>
        <taxon>Odoribacter</taxon>
    </lineage>
</organism>
<evidence type="ECO:0000256" key="1">
    <source>
        <dbReference type="ARBA" id="ARBA00007484"/>
    </source>
</evidence>
<dbReference type="CDD" id="cd06529">
    <property type="entry name" value="S24_LexA-like"/>
    <property type="match status" value="1"/>
</dbReference>
<keyword evidence="4 7" id="KW-0068">Autocatalytic cleavage</keyword>
<protein>
    <recommendedName>
        <fullName evidence="8">Peptidase S24/S26A/S26B/S26C domain-containing protein</fullName>
    </recommendedName>
</protein>
<dbReference type="MEROPS" id="S24.003"/>
<dbReference type="EMBL" id="ADMC01000023">
    <property type="protein sequence ID" value="EHP47154.1"/>
    <property type="molecule type" value="Genomic_DNA"/>
</dbReference>
<evidence type="ECO:0000256" key="2">
    <source>
        <dbReference type="ARBA" id="ARBA00022763"/>
    </source>
</evidence>
<comment type="similarity">
    <text evidence="1 7">Belongs to the peptidase S24 family.</text>
</comment>
<keyword evidence="5" id="KW-0234">DNA repair</keyword>
<dbReference type="GO" id="GO:0009432">
    <property type="term" value="P:SOS response"/>
    <property type="evidence" value="ECO:0007669"/>
    <property type="project" value="UniProtKB-KW"/>
</dbReference>
<dbReference type="PRINTS" id="PR00726">
    <property type="entry name" value="LEXASERPTASE"/>
</dbReference>
<reference evidence="9 10" key="1">
    <citation type="submission" date="2012-01" db="EMBL/GenBank/DDBJ databases">
        <title>The Genome Sequence of Odoribacter laneus YIT 12061.</title>
        <authorList>
            <consortium name="The Broad Institute Genome Sequencing Platform"/>
            <person name="Earl A."/>
            <person name="Ward D."/>
            <person name="Feldgarden M."/>
            <person name="Gevers D."/>
            <person name="Morotomi M."/>
            <person name="Young S.K."/>
            <person name="Zeng Q."/>
            <person name="Gargeya S."/>
            <person name="Fitzgerald M."/>
            <person name="Haas B."/>
            <person name="Abouelleil A."/>
            <person name="Alvarado L."/>
            <person name="Arachchi H.M."/>
            <person name="Berlin A."/>
            <person name="Chapman S.B."/>
            <person name="Gearin G."/>
            <person name="Goldberg J."/>
            <person name="Griggs A."/>
            <person name="Gujja S."/>
            <person name="Hansen M."/>
            <person name="Heiman D."/>
            <person name="Howarth C."/>
            <person name="Larimer J."/>
            <person name="Lui A."/>
            <person name="MacDonald P.J.P."/>
            <person name="McCowen C."/>
            <person name="Montmayeur A."/>
            <person name="Murphy C."/>
            <person name="Neiman D."/>
            <person name="Pearson M."/>
            <person name="Priest M."/>
            <person name="Roberts A."/>
            <person name="Saif S."/>
            <person name="Shea T."/>
            <person name="Sisk P."/>
            <person name="Stolte C."/>
            <person name="Sykes S."/>
            <person name="Wortman J."/>
            <person name="Nusbaum C."/>
            <person name="Birren B."/>
        </authorList>
    </citation>
    <scope>NUCLEOTIDE SEQUENCE [LARGE SCALE GENOMIC DNA]</scope>
    <source>
        <strain evidence="9 10">YIT 12061</strain>
    </source>
</reference>
<proteinExistence type="inferred from homology"/>
<dbReference type="GO" id="GO:0006355">
    <property type="term" value="P:regulation of DNA-templated transcription"/>
    <property type="evidence" value="ECO:0007669"/>
    <property type="project" value="InterPro"/>
</dbReference>
<dbReference type="InterPro" id="IPR039418">
    <property type="entry name" value="LexA-like"/>
</dbReference>
<gene>
    <name evidence="9" type="ORF">HMPREF9449_01761</name>
</gene>
<keyword evidence="10" id="KW-1185">Reference proteome</keyword>
<dbReference type="GO" id="GO:0006281">
    <property type="term" value="P:DNA repair"/>
    <property type="evidence" value="ECO:0007669"/>
    <property type="project" value="UniProtKB-KW"/>
</dbReference>
<dbReference type="InterPro" id="IPR050077">
    <property type="entry name" value="LexA_repressor"/>
</dbReference>
<dbReference type="PANTHER" id="PTHR33516">
    <property type="entry name" value="LEXA REPRESSOR"/>
    <property type="match status" value="1"/>
</dbReference>
<dbReference type="InterPro" id="IPR036286">
    <property type="entry name" value="LexA/Signal_pep-like_sf"/>
</dbReference>
<dbReference type="AlphaFoldDB" id="H1DHM5"/>
<comment type="caution">
    <text evidence="9">The sequence shown here is derived from an EMBL/GenBank/DDBJ whole genome shotgun (WGS) entry which is preliminary data.</text>
</comment>
<dbReference type="Pfam" id="PF00717">
    <property type="entry name" value="Peptidase_S24"/>
    <property type="match status" value="1"/>
</dbReference>
<dbReference type="SUPFAM" id="SSF51306">
    <property type="entry name" value="LexA/Signal peptidase"/>
    <property type="match status" value="1"/>
</dbReference>
<evidence type="ECO:0000256" key="5">
    <source>
        <dbReference type="ARBA" id="ARBA00023204"/>
    </source>
</evidence>
<dbReference type="InterPro" id="IPR015927">
    <property type="entry name" value="Peptidase_S24_S26A/B/C"/>
</dbReference>
<dbReference type="Proteomes" id="UP000004892">
    <property type="component" value="Unassembled WGS sequence"/>
</dbReference>
<evidence type="ECO:0000256" key="6">
    <source>
        <dbReference type="ARBA" id="ARBA00023236"/>
    </source>
</evidence>
<keyword evidence="3 7" id="KW-0378">Hydrolase</keyword>
<feature type="domain" description="Peptidase S24/S26A/S26B/S26C" evidence="8">
    <location>
        <begin position="37"/>
        <end position="147"/>
    </location>
</feature>
<evidence type="ECO:0000256" key="4">
    <source>
        <dbReference type="ARBA" id="ARBA00022813"/>
    </source>
</evidence>
<dbReference type="InterPro" id="IPR006197">
    <property type="entry name" value="Peptidase_S24_LexA"/>
</dbReference>
<dbReference type="STRING" id="742817.HMPREF9449_01761"/>
<evidence type="ECO:0000256" key="3">
    <source>
        <dbReference type="ARBA" id="ARBA00022801"/>
    </source>
</evidence>
<keyword evidence="6" id="KW-0742">SOS response</keyword>
<dbReference type="PANTHER" id="PTHR33516:SF2">
    <property type="entry name" value="LEXA REPRESSOR-RELATED"/>
    <property type="match status" value="1"/>
</dbReference>
<dbReference type="GO" id="GO:0003677">
    <property type="term" value="F:DNA binding"/>
    <property type="evidence" value="ECO:0007669"/>
    <property type="project" value="InterPro"/>
</dbReference>
<dbReference type="eggNOG" id="COG1974">
    <property type="taxonomic scope" value="Bacteria"/>
</dbReference>
<dbReference type="NCBIfam" id="NF007621">
    <property type="entry name" value="PRK10276.1"/>
    <property type="match status" value="1"/>
</dbReference>
<sequence>MESYIFVRMSGRKRITIELFRADTNSNLALPYADEGIQAGFPNPAQDYLDLCLDLNKELVTNPPATFYGRVRGDSLVDADVLEGDVLIVDKSLTPLEGDLVVVFIDGDFTLKFIHKDNEVIWLIPANSKYNPIKVTKENDFMVWGVVTYTIRDNRKRKRR</sequence>
<dbReference type="Gene3D" id="2.10.109.10">
    <property type="entry name" value="Umud Fragment, subunit A"/>
    <property type="match status" value="1"/>
</dbReference>
<evidence type="ECO:0000256" key="7">
    <source>
        <dbReference type="RuleBase" id="RU003991"/>
    </source>
</evidence>
<evidence type="ECO:0000313" key="10">
    <source>
        <dbReference type="Proteomes" id="UP000004892"/>
    </source>
</evidence>
<dbReference type="GO" id="GO:0016787">
    <property type="term" value="F:hydrolase activity"/>
    <property type="evidence" value="ECO:0007669"/>
    <property type="project" value="UniProtKB-KW"/>
</dbReference>
<name>H1DHM5_9BACT</name>
<keyword evidence="2" id="KW-0227">DNA damage</keyword>
<evidence type="ECO:0000313" key="9">
    <source>
        <dbReference type="EMBL" id="EHP47154.1"/>
    </source>
</evidence>
<accession>H1DHM5</accession>
<evidence type="ECO:0000259" key="8">
    <source>
        <dbReference type="Pfam" id="PF00717"/>
    </source>
</evidence>